<gene>
    <name evidence="2" type="ORF">V2S66_20845</name>
</gene>
<dbReference type="Proteomes" id="UP001344658">
    <property type="component" value="Unassembled WGS sequence"/>
</dbReference>
<keyword evidence="2" id="KW-0808">Transferase</keyword>
<accession>A0ABU7PF36</accession>
<evidence type="ECO:0000259" key="1">
    <source>
        <dbReference type="PROSITE" id="PS51186"/>
    </source>
</evidence>
<dbReference type="SUPFAM" id="SSF55729">
    <property type="entry name" value="Acyl-CoA N-acyltransferases (Nat)"/>
    <property type="match status" value="1"/>
</dbReference>
<reference evidence="2 3" key="1">
    <citation type="submission" date="2023-12" db="EMBL/GenBank/DDBJ databases">
        <title>Streptomyces sp. V4-01.</title>
        <authorList>
            <person name="Somphong A."/>
            <person name="Phongsopitanun W."/>
        </authorList>
    </citation>
    <scope>NUCLEOTIDE SEQUENCE [LARGE SCALE GENOMIC DNA]</scope>
    <source>
        <strain evidence="2 3">V4-01</strain>
    </source>
</reference>
<dbReference type="EC" id="2.3.1.-" evidence="2"/>
<dbReference type="InterPro" id="IPR016181">
    <property type="entry name" value="Acyl_CoA_acyltransferase"/>
</dbReference>
<keyword evidence="3" id="KW-1185">Reference proteome</keyword>
<dbReference type="GO" id="GO:0016746">
    <property type="term" value="F:acyltransferase activity"/>
    <property type="evidence" value="ECO:0007669"/>
    <property type="project" value="UniProtKB-KW"/>
</dbReference>
<dbReference type="EMBL" id="JAZEWV010000017">
    <property type="protein sequence ID" value="MEE4544416.1"/>
    <property type="molecule type" value="Genomic_DNA"/>
</dbReference>
<dbReference type="Gene3D" id="3.40.630.30">
    <property type="match status" value="1"/>
</dbReference>
<evidence type="ECO:0000313" key="2">
    <source>
        <dbReference type="EMBL" id="MEE4544416.1"/>
    </source>
</evidence>
<organism evidence="2 3">
    <name type="scientific">Actinacidiphila polyblastidii</name>
    <dbReference type="NCBI Taxonomy" id="3110430"/>
    <lineage>
        <taxon>Bacteria</taxon>
        <taxon>Bacillati</taxon>
        <taxon>Actinomycetota</taxon>
        <taxon>Actinomycetes</taxon>
        <taxon>Kitasatosporales</taxon>
        <taxon>Streptomycetaceae</taxon>
        <taxon>Actinacidiphila</taxon>
    </lineage>
</organism>
<keyword evidence="2" id="KW-0012">Acyltransferase</keyword>
<dbReference type="InterPro" id="IPR000182">
    <property type="entry name" value="GNAT_dom"/>
</dbReference>
<feature type="domain" description="N-acetyltransferase" evidence="1">
    <location>
        <begin position="7"/>
        <end position="159"/>
    </location>
</feature>
<evidence type="ECO:0000313" key="3">
    <source>
        <dbReference type="Proteomes" id="UP001344658"/>
    </source>
</evidence>
<protein>
    <submittedName>
        <fullName evidence="2">GNAT family N-acetyltransferase</fullName>
        <ecNumber evidence="2">2.3.1.-</ecNumber>
    </submittedName>
</protein>
<comment type="caution">
    <text evidence="2">The sequence shown here is derived from an EMBL/GenBank/DDBJ whole genome shotgun (WGS) entry which is preliminary data.</text>
</comment>
<proteinExistence type="predicted"/>
<dbReference type="PROSITE" id="PS51186">
    <property type="entry name" value="GNAT"/>
    <property type="match status" value="1"/>
</dbReference>
<name>A0ABU7PF36_9ACTN</name>
<dbReference type="RefSeq" id="WP_330797413.1">
    <property type="nucleotide sequence ID" value="NZ_JAZEWV010000017.1"/>
</dbReference>
<sequence>MPGPARSAVVPVEEIFALRWAVLRTGMPRRTAVYPEDARPDVFHIAAYDEHGAVRGCVTFFPDPAPALGRGYSQGEAAAAYRFRGMGSAPEVRGQGFGAAALKAGLAECARRGARLAWCNGRTSAAGFYEHHGFTAVGEEFVIEPSGPHYVFVTEKLVTEKLVTGEPAGGDPV</sequence>
<dbReference type="Pfam" id="PF00583">
    <property type="entry name" value="Acetyltransf_1"/>
    <property type="match status" value="1"/>
</dbReference>